<dbReference type="Proteomes" id="UP000807504">
    <property type="component" value="Unassembled WGS sequence"/>
</dbReference>
<dbReference type="EMBL" id="JABXBU010000001">
    <property type="protein sequence ID" value="KAF8795586.1"/>
    <property type="molecule type" value="Genomic_DNA"/>
</dbReference>
<feature type="region of interest" description="Disordered" evidence="1">
    <location>
        <begin position="21"/>
        <end position="51"/>
    </location>
</feature>
<gene>
    <name evidence="2" type="ORF">HNY73_000074</name>
</gene>
<evidence type="ECO:0000313" key="3">
    <source>
        <dbReference type="Proteomes" id="UP000807504"/>
    </source>
</evidence>
<reference evidence="2" key="1">
    <citation type="journal article" date="2020" name="bioRxiv">
        <title>Chromosome-level reference genome of the European wasp spider Argiope bruennichi: a resource for studies on range expansion and evolutionary adaptation.</title>
        <authorList>
            <person name="Sheffer M.M."/>
            <person name="Hoppe A."/>
            <person name="Krehenwinkel H."/>
            <person name="Uhl G."/>
            <person name="Kuss A.W."/>
            <person name="Jensen L."/>
            <person name="Jensen C."/>
            <person name="Gillespie R.G."/>
            <person name="Hoff K.J."/>
            <person name="Prost S."/>
        </authorList>
    </citation>
    <scope>NUCLEOTIDE SEQUENCE</scope>
</reference>
<dbReference type="AlphaFoldDB" id="A0A8T0FY11"/>
<evidence type="ECO:0000256" key="1">
    <source>
        <dbReference type="SAM" id="MobiDB-lite"/>
    </source>
</evidence>
<proteinExistence type="predicted"/>
<organism evidence="2 3">
    <name type="scientific">Argiope bruennichi</name>
    <name type="common">Wasp spider</name>
    <name type="synonym">Aranea bruennichi</name>
    <dbReference type="NCBI Taxonomy" id="94029"/>
    <lineage>
        <taxon>Eukaryota</taxon>
        <taxon>Metazoa</taxon>
        <taxon>Ecdysozoa</taxon>
        <taxon>Arthropoda</taxon>
        <taxon>Chelicerata</taxon>
        <taxon>Arachnida</taxon>
        <taxon>Araneae</taxon>
        <taxon>Araneomorphae</taxon>
        <taxon>Entelegynae</taxon>
        <taxon>Araneoidea</taxon>
        <taxon>Araneidae</taxon>
        <taxon>Argiope</taxon>
    </lineage>
</organism>
<comment type="caution">
    <text evidence="2">The sequence shown here is derived from an EMBL/GenBank/DDBJ whole genome shotgun (WGS) entry which is preliminary data.</text>
</comment>
<evidence type="ECO:0000313" key="2">
    <source>
        <dbReference type="EMBL" id="KAF8795586.1"/>
    </source>
</evidence>
<reference evidence="2" key="2">
    <citation type="submission" date="2020-06" db="EMBL/GenBank/DDBJ databases">
        <authorList>
            <person name="Sheffer M."/>
        </authorList>
    </citation>
    <scope>NUCLEOTIDE SEQUENCE</scope>
</reference>
<feature type="compositionally biased region" description="Basic residues" evidence="1">
    <location>
        <begin position="26"/>
        <end position="35"/>
    </location>
</feature>
<sequence>MFFQYEERRTNVACAMYGPTWTERPRKGRQHHTRPHGTVLSPDPARRSCSRPQSAGIAAAHLSLLLSAAGRRDLHSLELERDTPMTTNGARRPLNEYMYYCLSAANVRIF</sequence>
<keyword evidence="3" id="KW-1185">Reference proteome</keyword>
<name>A0A8T0FY11_ARGBR</name>
<protein>
    <submittedName>
        <fullName evidence="2">Uncharacterized protein</fullName>
    </submittedName>
</protein>
<accession>A0A8T0FY11</accession>